<keyword evidence="3" id="KW-1185">Reference proteome</keyword>
<keyword evidence="1" id="KW-0812">Transmembrane</keyword>
<gene>
    <name evidence="2" type="ORF">ADEAN_000157900</name>
</gene>
<protein>
    <submittedName>
        <fullName evidence="2">Uncharacterized protein</fullName>
    </submittedName>
</protein>
<sequence>MSTVENFDQTRLNYAQVVISLVCAVALLILSAVQLFFRTSSRDRQFARVSRQIRFDGAYLLGMQSGNKSRRIIEEGLKAHRFRIDDPPQYNREINPVVSNSRDSKQDCAEMLYKVRSGLSRTYGRAAELMTMRCCLSCMKAVQTLEQHERFLQIFESITFGVHRCNGRDFVTSDDIKFLHAFFYNVIAKELE</sequence>
<accession>A0A7G2C3N6</accession>
<evidence type="ECO:0000313" key="3">
    <source>
        <dbReference type="Proteomes" id="UP000515908"/>
    </source>
</evidence>
<keyword evidence="1" id="KW-1133">Transmembrane helix</keyword>
<organism evidence="2 3">
    <name type="scientific">Angomonas deanei</name>
    <dbReference type="NCBI Taxonomy" id="59799"/>
    <lineage>
        <taxon>Eukaryota</taxon>
        <taxon>Discoba</taxon>
        <taxon>Euglenozoa</taxon>
        <taxon>Kinetoplastea</taxon>
        <taxon>Metakinetoplastina</taxon>
        <taxon>Trypanosomatida</taxon>
        <taxon>Trypanosomatidae</taxon>
        <taxon>Strigomonadinae</taxon>
        <taxon>Angomonas</taxon>
    </lineage>
</organism>
<evidence type="ECO:0000313" key="2">
    <source>
        <dbReference type="EMBL" id="CAD2214135.1"/>
    </source>
</evidence>
<keyword evidence="1" id="KW-0472">Membrane</keyword>
<dbReference type="OrthoDB" id="269332at2759"/>
<feature type="transmembrane region" description="Helical" evidence="1">
    <location>
        <begin position="14"/>
        <end position="37"/>
    </location>
</feature>
<reference evidence="2 3" key="1">
    <citation type="submission" date="2020-08" db="EMBL/GenBank/DDBJ databases">
        <authorList>
            <person name="Newling K."/>
            <person name="Davey J."/>
            <person name="Forrester S."/>
        </authorList>
    </citation>
    <scope>NUCLEOTIDE SEQUENCE [LARGE SCALE GENOMIC DNA]</scope>
    <source>
        <strain evidence="3">Crithidia deanei Carvalho (ATCC PRA-265)</strain>
    </source>
</reference>
<dbReference type="VEuPathDB" id="TriTrypDB:ADEAN_000157900"/>
<evidence type="ECO:0000256" key="1">
    <source>
        <dbReference type="SAM" id="Phobius"/>
    </source>
</evidence>
<dbReference type="EMBL" id="LR877147">
    <property type="protein sequence ID" value="CAD2214135.1"/>
    <property type="molecule type" value="Genomic_DNA"/>
</dbReference>
<dbReference type="AlphaFoldDB" id="A0A7G2C3N6"/>
<name>A0A7G2C3N6_9TRYP</name>
<dbReference type="Proteomes" id="UP000515908">
    <property type="component" value="Chromosome 03"/>
</dbReference>
<proteinExistence type="predicted"/>